<evidence type="ECO:0000313" key="2">
    <source>
        <dbReference type="EMBL" id="OAP63004.1"/>
    </source>
</evidence>
<dbReference type="InterPro" id="IPR046529">
    <property type="entry name" value="DUF6594"/>
</dbReference>
<dbReference type="PANTHER" id="PTHR34502">
    <property type="entry name" value="DUF6594 DOMAIN-CONTAINING PROTEIN-RELATED"/>
    <property type="match status" value="1"/>
</dbReference>
<dbReference type="RefSeq" id="XP_018696371.1">
    <property type="nucleotide sequence ID" value="XM_018833747.1"/>
</dbReference>
<keyword evidence="3" id="KW-1185">Reference proteome</keyword>
<evidence type="ECO:0000313" key="3">
    <source>
        <dbReference type="Proteomes" id="UP000078343"/>
    </source>
</evidence>
<dbReference type="Pfam" id="PF20237">
    <property type="entry name" value="DUF6594"/>
    <property type="match status" value="1"/>
</dbReference>
<dbReference type="GeneID" id="30006401"/>
<sequence length="109" mass="12964">MHAQMDGHDQIAHDMVKYDEFAIFRRFRILNYRTLLYKQAELMEKERVLISAIIEDRNSGDDERQQFAFSFKAMLTSTSDTEGSKIQRGLMQDICRLLPEYSMWFSFPL</sequence>
<evidence type="ECO:0000259" key="1">
    <source>
        <dbReference type="Pfam" id="PF20237"/>
    </source>
</evidence>
<proteinExistence type="predicted"/>
<dbReference type="OrthoDB" id="3533814at2759"/>
<dbReference type="Proteomes" id="UP000078343">
    <property type="component" value="Unassembled WGS sequence"/>
</dbReference>
<reference evidence="2 3" key="1">
    <citation type="submission" date="2016-04" db="EMBL/GenBank/DDBJ databases">
        <title>Draft genome of Fonsecaea erecta CBS 125763.</title>
        <authorList>
            <person name="Weiss V.A."/>
            <person name="Vicente V.A."/>
            <person name="Raittz R.T."/>
            <person name="Moreno L.F."/>
            <person name="De Souza E.M."/>
            <person name="Pedrosa F.O."/>
            <person name="Steffens M.B."/>
            <person name="Faoro H."/>
            <person name="Tadra-Sfeir M.Z."/>
            <person name="Najafzadeh M.J."/>
            <person name="Felipe M.S."/>
            <person name="Teixeira M."/>
            <person name="Sun J."/>
            <person name="Xi L."/>
            <person name="Gomes R."/>
            <person name="De Azevedo C.M."/>
            <person name="Salgado C.G."/>
            <person name="Da Silva M.B."/>
            <person name="Nascimento M.F."/>
            <person name="Queiroz-Telles F."/>
            <person name="Attili D.S."/>
            <person name="Gorbushina A."/>
        </authorList>
    </citation>
    <scope>NUCLEOTIDE SEQUENCE [LARGE SCALE GENOMIC DNA]</scope>
    <source>
        <strain evidence="2 3">CBS 125763</strain>
    </source>
</reference>
<organism evidence="2 3">
    <name type="scientific">Fonsecaea erecta</name>
    <dbReference type="NCBI Taxonomy" id="1367422"/>
    <lineage>
        <taxon>Eukaryota</taxon>
        <taxon>Fungi</taxon>
        <taxon>Dikarya</taxon>
        <taxon>Ascomycota</taxon>
        <taxon>Pezizomycotina</taxon>
        <taxon>Eurotiomycetes</taxon>
        <taxon>Chaetothyriomycetidae</taxon>
        <taxon>Chaetothyriales</taxon>
        <taxon>Herpotrichiellaceae</taxon>
        <taxon>Fonsecaea</taxon>
    </lineage>
</organism>
<dbReference type="AlphaFoldDB" id="A0A178ZT90"/>
<feature type="domain" description="DUF6594" evidence="1">
    <location>
        <begin position="10"/>
        <end position="102"/>
    </location>
</feature>
<comment type="caution">
    <text evidence="2">The sequence shown here is derived from an EMBL/GenBank/DDBJ whole genome shotgun (WGS) entry which is preliminary data.</text>
</comment>
<accession>A0A178ZT90</accession>
<name>A0A178ZT90_9EURO</name>
<protein>
    <recommendedName>
        <fullName evidence="1">DUF6594 domain-containing protein</fullName>
    </recommendedName>
</protein>
<gene>
    <name evidence="2" type="ORF">AYL99_02231</name>
</gene>
<dbReference type="PANTHER" id="PTHR34502:SF5">
    <property type="entry name" value="DUF6594 DOMAIN-CONTAINING PROTEIN"/>
    <property type="match status" value="1"/>
</dbReference>
<dbReference type="EMBL" id="LVYI01000002">
    <property type="protein sequence ID" value="OAP63004.1"/>
    <property type="molecule type" value="Genomic_DNA"/>
</dbReference>